<dbReference type="Proteomes" id="UP001232725">
    <property type="component" value="Unassembled WGS sequence"/>
</dbReference>
<dbReference type="EMBL" id="JAVALS010000011">
    <property type="protein sequence ID" value="MDP5228206.1"/>
    <property type="molecule type" value="Genomic_DNA"/>
</dbReference>
<comment type="caution">
    <text evidence="2">The sequence shown here is derived from an EMBL/GenBank/DDBJ whole genome shotgun (WGS) entry which is preliminary data.</text>
</comment>
<dbReference type="InterPro" id="IPR020941">
    <property type="entry name" value="SUFU-like_domain"/>
</dbReference>
<accession>A0ABT9IRI4</accession>
<dbReference type="Pfam" id="PF05076">
    <property type="entry name" value="SUFU"/>
    <property type="match status" value="1"/>
</dbReference>
<organism evidence="2 3">
    <name type="scientific">Arthrobacter horti</name>
    <dbReference type="NCBI Taxonomy" id="3068273"/>
    <lineage>
        <taxon>Bacteria</taxon>
        <taxon>Bacillati</taxon>
        <taxon>Actinomycetota</taxon>
        <taxon>Actinomycetes</taxon>
        <taxon>Micrococcales</taxon>
        <taxon>Micrococcaceae</taxon>
        <taxon>Arthrobacter</taxon>
    </lineage>
</organism>
<evidence type="ECO:0000313" key="3">
    <source>
        <dbReference type="Proteomes" id="UP001232725"/>
    </source>
</evidence>
<gene>
    <name evidence="2" type="ORF">Q9R02_13655</name>
</gene>
<dbReference type="RefSeq" id="WP_305997253.1">
    <property type="nucleotide sequence ID" value="NZ_JAVALS010000011.1"/>
</dbReference>
<reference evidence="2 3" key="1">
    <citation type="submission" date="2023-08" db="EMBL/GenBank/DDBJ databases">
        <title>Arthrobacter horti sp. nov., isolated from forest soil.</title>
        <authorList>
            <person name="Park M."/>
        </authorList>
    </citation>
    <scope>NUCLEOTIDE SEQUENCE [LARGE SCALE GENOMIC DNA]</scope>
    <source>
        <strain evidence="2 3">YJM1</strain>
    </source>
</reference>
<protein>
    <submittedName>
        <fullName evidence="2">Suppressor of fused domain protein</fullName>
    </submittedName>
</protein>
<feature type="domain" description="Suppressor of fused-like" evidence="1">
    <location>
        <begin position="37"/>
        <end position="191"/>
    </location>
</feature>
<evidence type="ECO:0000259" key="1">
    <source>
        <dbReference type="Pfam" id="PF05076"/>
    </source>
</evidence>
<name>A0ABT9IRI4_9MICC</name>
<keyword evidence="3" id="KW-1185">Reference proteome</keyword>
<sequence length="196" mass="20906">MTPVSDRETPGLIAHFERTLGLITAGWSVDPDGIKMPYQVVQFTGGSDEDSVGYATLGLSKHSLVSTVSDQTIRHELLMLAPKGMKPDLPAGLLQQVASMVLKTHHALLRGNAVGPAGALVPGSELTALYATMPSYIPTDFATYSGADGDVAVAWLVPITTGEANFVSSHGWSAFEDALVEQDPDLVDFNRHEMEL</sequence>
<evidence type="ECO:0000313" key="2">
    <source>
        <dbReference type="EMBL" id="MDP5228206.1"/>
    </source>
</evidence>
<proteinExistence type="predicted"/>